<name>T1BY84_9ZZZZ</name>
<evidence type="ECO:0000256" key="3">
    <source>
        <dbReference type="ARBA" id="ARBA00023237"/>
    </source>
</evidence>
<feature type="compositionally biased region" description="Low complexity" evidence="4">
    <location>
        <begin position="225"/>
        <end position="248"/>
    </location>
</feature>
<evidence type="ECO:0000313" key="5">
    <source>
        <dbReference type="EMBL" id="EQD58790.1"/>
    </source>
</evidence>
<dbReference type="GO" id="GO:0009279">
    <property type="term" value="C:cell outer membrane"/>
    <property type="evidence" value="ECO:0007669"/>
    <property type="project" value="UniProtKB-SubCell"/>
</dbReference>
<keyword evidence="2" id="KW-0472">Membrane</keyword>
<organism evidence="5">
    <name type="scientific">mine drainage metagenome</name>
    <dbReference type="NCBI Taxonomy" id="410659"/>
    <lineage>
        <taxon>unclassified sequences</taxon>
        <taxon>metagenomes</taxon>
        <taxon>ecological metagenomes</taxon>
    </lineage>
</organism>
<feature type="non-terminal residue" evidence="5">
    <location>
        <position position="248"/>
    </location>
</feature>
<evidence type="ECO:0000256" key="2">
    <source>
        <dbReference type="ARBA" id="ARBA00023136"/>
    </source>
</evidence>
<comment type="caution">
    <text evidence="5">The sequence shown here is derived from an EMBL/GenBank/DDBJ whole genome shotgun (WGS) entry which is preliminary data.</text>
</comment>
<reference evidence="5" key="1">
    <citation type="submission" date="2013-08" db="EMBL/GenBank/DDBJ databases">
        <authorList>
            <person name="Mendez C."/>
            <person name="Richter M."/>
            <person name="Ferrer M."/>
            <person name="Sanchez J."/>
        </authorList>
    </citation>
    <scope>NUCLEOTIDE SEQUENCE</scope>
</reference>
<reference evidence="5" key="2">
    <citation type="journal article" date="2014" name="ISME J.">
        <title>Microbial stratification in low pH oxic and suboxic macroscopic growths along an acid mine drainage.</title>
        <authorList>
            <person name="Mendez-Garcia C."/>
            <person name="Mesa V."/>
            <person name="Sprenger R.R."/>
            <person name="Richter M."/>
            <person name="Diez M.S."/>
            <person name="Solano J."/>
            <person name="Bargiela R."/>
            <person name="Golyshina O.V."/>
            <person name="Manteca A."/>
            <person name="Ramos J.L."/>
            <person name="Gallego J.R."/>
            <person name="Llorente I."/>
            <person name="Martins Dos Santos V.A."/>
            <person name="Jensen O.N."/>
            <person name="Pelaez A.I."/>
            <person name="Sanchez J."/>
            <person name="Ferrer M."/>
        </authorList>
    </citation>
    <scope>NUCLEOTIDE SEQUENCE</scope>
</reference>
<proteinExistence type="predicted"/>
<protein>
    <submittedName>
        <fullName evidence="5">TonB-dependent outer membrane receptor</fullName>
    </submittedName>
</protein>
<dbReference type="InterPro" id="IPR036942">
    <property type="entry name" value="Beta-barrel_TonB_sf"/>
</dbReference>
<gene>
    <name evidence="5" type="ORF">B1A_10657</name>
</gene>
<sequence length="248" mass="28026">GGTYILGDRMRVNHLLSFNARVYARNVDYSRVSYANPAYIQSATQPYHLPNKPGNYDFWLPNPSYDPAAAFGSDLAGNAYHTYLYSTQQYGFMPHFTLNLPDNQVKFGADWSHTKLHSAEYWYGSNPMPLVTGYNNAWDEHDERSLGSVFAQDTIRLFGGTVHVTPGLKYMFARTSDFDNMGFYYAGNGTVSDSEHYTSPTLGINWRPVRHVSLYAAVGQDRQRSPVSRRSTTTSASRTPRARPSSFR</sequence>
<dbReference type="AlphaFoldDB" id="T1BY84"/>
<dbReference type="Gene3D" id="2.40.170.20">
    <property type="entry name" value="TonB-dependent receptor, beta-barrel domain"/>
    <property type="match status" value="1"/>
</dbReference>
<comment type="subcellular location">
    <subcellularLocation>
        <location evidence="1">Cell outer membrane</location>
    </subcellularLocation>
</comment>
<dbReference type="SUPFAM" id="SSF56935">
    <property type="entry name" value="Porins"/>
    <property type="match status" value="1"/>
</dbReference>
<evidence type="ECO:0000256" key="1">
    <source>
        <dbReference type="ARBA" id="ARBA00004442"/>
    </source>
</evidence>
<accession>T1BY84</accession>
<feature type="region of interest" description="Disordered" evidence="4">
    <location>
        <begin position="220"/>
        <end position="248"/>
    </location>
</feature>
<keyword evidence="5" id="KW-0675">Receptor</keyword>
<dbReference type="EMBL" id="AUZX01007595">
    <property type="protein sequence ID" value="EQD58790.1"/>
    <property type="molecule type" value="Genomic_DNA"/>
</dbReference>
<feature type="non-terminal residue" evidence="5">
    <location>
        <position position="1"/>
    </location>
</feature>
<keyword evidence="3" id="KW-0998">Cell outer membrane</keyword>
<evidence type="ECO:0000256" key="4">
    <source>
        <dbReference type="SAM" id="MobiDB-lite"/>
    </source>
</evidence>